<evidence type="ECO:0000256" key="7">
    <source>
        <dbReference type="ARBA" id="ARBA00023065"/>
    </source>
</evidence>
<feature type="transmembrane region" description="Helical" evidence="9">
    <location>
        <begin position="361"/>
        <end position="381"/>
    </location>
</feature>
<evidence type="ECO:0000256" key="1">
    <source>
        <dbReference type="ARBA" id="ARBA00004141"/>
    </source>
</evidence>
<feature type="domain" description="SLC41A/MgtE integral membrane" evidence="11">
    <location>
        <begin position="397"/>
        <end position="540"/>
    </location>
</feature>
<dbReference type="Gene3D" id="1.10.357.20">
    <property type="entry name" value="SLC41 divalent cation transporters, integral membrane domain"/>
    <property type="match status" value="2"/>
</dbReference>
<comment type="subcellular location">
    <subcellularLocation>
        <location evidence="1 9">Membrane</location>
        <topology evidence="1 9">Multi-pass membrane protein</topology>
    </subcellularLocation>
</comment>
<feature type="transmembrane region" description="Helical" evidence="9">
    <location>
        <begin position="140"/>
        <end position="161"/>
    </location>
</feature>
<accession>Q4SQY0</accession>
<keyword evidence="7 9" id="KW-0406">Ion transport</keyword>
<evidence type="ECO:0000256" key="5">
    <source>
        <dbReference type="ARBA" id="ARBA00022842"/>
    </source>
</evidence>
<feature type="transmembrane region" description="Helical" evidence="9">
    <location>
        <begin position="523"/>
        <end position="542"/>
    </location>
</feature>
<dbReference type="InterPro" id="IPR045349">
    <property type="entry name" value="SLC41A1-3"/>
</dbReference>
<comment type="similarity">
    <text evidence="2 9">Belongs to the SLC41A transporter family.</text>
</comment>
<dbReference type="GO" id="GO:0005886">
    <property type="term" value="C:plasma membrane"/>
    <property type="evidence" value="ECO:0007669"/>
    <property type="project" value="TreeGrafter"/>
</dbReference>
<comment type="function">
    <text evidence="9">Acts as a magnesium transporter.</text>
</comment>
<dbReference type="KEGG" id="tng:GSTEN00014167G001"/>
<dbReference type="Pfam" id="PF01769">
    <property type="entry name" value="MgtE"/>
    <property type="match status" value="2"/>
</dbReference>
<keyword evidence="6 9" id="KW-1133">Transmembrane helix</keyword>
<keyword evidence="8 9" id="KW-0472">Membrane</keyword>
<protein>
    <recommendedName>
        <fullName evidence="9">Solute carrier family 41 member</fullName>
    </recommendedName>
</protein>
<evidence type="ECO:0000256" key="10">
    <source>
        <dbReference type="SAM" id="MobiDB-lite"/>
    </source>
</evidence>
<dbReference type="GO" id="GO:0022890">
    <property type="term" value="F:inorganic cation transmembrane transporter activity"/>
    <property type="evidence" value="ECO:0007669"/>
    <property type="project" value="UniProtKB-UniRule"/>
</dbReference>
<keyword evidence="3 9" id="KW-0813">Transport</keyword>
<feature type="transmembrane region" description="Helical" evidence="9">
    <location>
        <begin position="297"/>
        <end position="318"/>
    </location>
</feature>
<feature type="non-terminal residue" evidence="12">
    <location>
        <position position="1"/>
    </location>
</feature>
<dbReference type="InterPro" id="IPR036739">
    <property type="entry name" value="SLC41_membr_dom_sf"/>
</dbReference>
<dbReference type="InterPro" id="IPR006667">
    <property type="entry name" value="SLC41_membr_dom"/>
</dbReference>
<evidence type="ECO:0000256" key="9">
    <source>
        <dbReference type="RuleBase" id="RU369007"/>
    </source>
</evidence>
<sequence length="557" mass="60193">MVLWSKEQDKVPDIDMSSGDIEMKKEGGPLTQAFLTSNCSVHPVILTKAPEEMGPGPGPEFELTEVTSFVERVGEPGEEEERSDIMVAMDCRANAKGQREEDALLENASQSNESDDTSINQSPQPPAPLKETSLSIGLQVVFPFLLAGFGTVAAGMVLDIVQLRLAQYGLHWPVFKEVTEVFILVPALLGLKGNLEMTLASRLSTAANIGQMDTAKDMWKMIMGNLALIQATVVGFLASIAAVIFSWIPEGHFRLSHAVLLCASSVATAFIASLLLGLIMIGVIVASRKIGINPDNVATPIAASLGDLITLSLLAGISTGLYRELEYNDYASPLVCAVFVALCPLWVLIARKIPSTRELLYSGWEPVIIAMAISSVGGLILDKTVTNPNFRGMAVFTPVINGVGGNLVAVQASRISTYLHINGVPMGDPTPTSRKCPTPCTTFFSSSLNARSARVLFLLVAPGHLIFLYTINSLRAGHTTLTPIFISFYLAAALLQVMILLYMADWMVHWMWGRGMDPDNFSIPYLTALGDLLGTGFLALCFHMRWFIGDRDTVPGN</sequence>
<feature type="transmembrane region" description="Helical" evidence="9">
    <location>
        <begin position="453"/>
        <end position="471"/>
    </location>
</feature>
<feature type="transmembrane region" description="Helical" evidence="9">
    <location>
        <begin position="226"/>
        <end position="249"/>
    </location>
</feature>
<dbReference type="FunFam" id="1.10.357.20:FF:000002">
    <property type="entry name" value="Solute carrier family 41, member 2"/>
    <property type="match status" value="1"/>
</dbReference>
<evidence type="ECO:0000256" key="4">
    <source>
        <dbReference type="ARBA" id="ARBA00022692"/>
    </source>
</evidence>
<gene>
    <name evidence="12" type="ORF">GSTENG00014167001</name>
</gene>
<feature type="transmembrane region" description="Helical" evidence="9">
    <location>
        <begin position="255"/>
        <end position="285"/>
    </location>
</feature>
<keyword evidence="5 9" id="KW-0460">Magnesium</keyword>
<organism evidence="12">
    <name type="scientific">Tetraodon nigroviridis</name>
    <name type="common">Spotted green pufferfish</name>
    <name type="synonym">Chelonodon nigroviridis</name>
    <dbReference type="NCBI Taxonomy" id="99883"/>
    <lineage>
        <taxon>Eukaryota</taxon>
        <taxon>Metazoa</taxon>
        <taxon>Chordata</taxon>
        <taxon>Craniata</taxon>
        <taxon>Vertebrata</taxon>
        <taxon>Euteleostomi</taxon>
        <taxon>Actinopterygii</taxon>
        <taxon>Neopterygii</taxon>
        <taxon>Teleostei</taxon>
        <taxon>Neoteleostei</taxon>
        <taxon>Acanthomorphata</taxon>
        <taxon>Eupercaria</taxon>
        <taxon>Tetraodontiformes</taxon>
        <taxon>Tetradontoidea</taxon>
        <taxon>Tetraodontidae</taxon>
        <taxon>Tetraodon</taxon>
    </lineage>
</organism>
<dbReference type="GO" id="GO:0008324">
    <property type="term" value="F:monoatomic cation transmembrane transporter activity"/>
    <property type="evidence" value="ECO:0007669"/>
    <property type="project" value="UniProtKB-UniRule"/>
</dbReference>
<keyword evidence="4 9" id="KW-0812">Transmembrane</keyword>
<feature type="domain" description="SLC41A/MgtE integral membrane" evidence="11">
    <location>
        <begin position="185"/>
        <end position="317"/>
    </location>
</feature>
<feature type="transmembrane region" description="Helical" evidence="9">
    <location>
        <begin position="330"/>
        <end position="349"/>
    </location>
</feature>
<dbReference type="SUPFAM" id="SSF161093">
    <property type="entry name" value="MgtE membrane domain-like"/>
    <property type="match status" value="2"/>
</dbReference>
<feature type="region of interest" description="Disordered" evidence="10">
    <location>
        <begin position="98"/>
        <end position="130"/>
    </location>
</feature>
<reference evidence="12" key="2">
    <citation type="submission" date="2004-02" db="EMBL/GenBank/DDBJ databases">
        <authorList>
            <consortium name="Genoscope"/>
            <consortium name="Whitehead Institute Centre for Genome Research"/>
        </authorList>
    </citation>
    <scope>NUCLEOTIDE SEQUENCE</scope>
</reference>
<evidence type="ECO:0000256" key="8">
    <source>
        <dbReference type="ARBA" id="ARBA00023136"/>
    </source>
</evidence>
<comment type="caution">
    <text evidence="12">The sequence shown here is derived from an EMBL/GenBank/DDBJ whole genome shotgun (WGS) entry which is preliminary data.</text>
</comment>
<feature type="compositionally biased region" description="Polar residues" evidence="10">
    <location>
        <begin position="107"/>
        <end position="122"/>
    </location>
</feature>
<dbReference type="PANTHER" id="PTHR16228:SF23">
    <property type="entry name" value="SOLUTE CARRIER FAMILY 41 MEMBER 1"/>
    <property type="match status" value="1"/>
</dbReference>
<name>Q4SQY0_TETNG</name>
<feature type="transmembrane region" description="Helical" evidence="9">
    <location>
        <begin position="483"/>
        <end position="503"/>
    </location>
</feature>
<evidence type="ECO:0000259" key="11">
    <source>
        <dbReference type="Pfam" id="PF01769"/>
    </source>
</evidence>
<dbReference type="PANTHER" id="PTHR16228">
    <property type="entry name" value="DIVALENT CATION TRANSPORTER SOLUTE CARRIER FAMILY 41"/>
    <property type="match status" value="1"/>
</dbReference>
<evidence type="ECO:0000313" key="12">
    <source>
        <dbReference type="EMBL" id="CAF96952.1"/>
    </source>
</evidence>
<dbReference type="AlphaFoldDB" id="Q4SQY0"/>
<evidence type="ECO:0000256" key="2">
    <source>
        <dbReference type="ARBA" id="ARBA00009749"/>
    </source>
</evidence>
<evidence type="ECO:0000256" key="6">
    <source>
        <dbReference type="ARBA" id="ARBA00022989"/>
    </source>
</evidence>
<reference evidence="12" key="1">
    <citation type="journal article" date="2004" name="Nature">
        <title>Genome duplication in the teleost fish Tetraodon nigroviridis reveals the early vertebrate proto-karyotype.</title>
        <authorList>
            <person name="Jaillon O."/>
            <person name="Aury J.-M."/>
            <person name="Brunet F."/>
            <person name="Petit J.-L."/>
            <person name="Stange-Thomann N."/>
            <person name="Mauceli E."/>
            <person name="Bouneau L."/>
            <person name="Fischer C."/>
            <person name="Ozouf-Costaz C."/>
            <person name="Bernot A."/>
            <person name="Nicaud S."/>
            <person name="Jaffe D."/>
            <person name="Fisher S."/>
            <person name="Lutfalla G."/>
            <person name="Dossat C."/>
            <person name="Segurens B."/>
            <person name="Dasilva C."/>
            <person name="Salanoubat M."/>
            <person name="Levy M."/>
            <person name="Boudet N."/>
            <person name="Castellano S."/>
            <person name="Anthouard V."/>
            <person name="Jubin C."/>
            <person name="Castelli V."/>
            <person name="Katinka M."/>
            <person name="Vacherie B."/>
            <person name="Biemont C."/>
            <person name="Skalli Z."/>
            <person name="Cattolico L."/>
            <person name="Poulain J."/>
            <person name="De Berardinis V."/>
            <person name="Cruaud C."/>
            <person name="Duprat S."/>
            <person name="Brottier P."/>
            <person name="Coutanceau J.-P."/>
            <person name="Gouzy J."/>
            <person name="Parra G."/>
            <person name="Lardier G."/>
            <person name="Chapple C."/>
            <person name="McKernan K.J."/>
            <person name="McEwan P."/>
            <person name="Bosak S."/>
            <person name="Kellis M."/>
            <person name="Volff J.-N."/>
            <person name="Guigo R."/>
            <person name="Zody M.C."/>
            <person name="Mesirov J."/>
            <person name="Lindblad-Toh K."/>
            <person name="Birren B."/>
            <person name="Nusbaum C."/>
            <person name="Kahn D."/>
            <person name="Robinson-Rechavi M."/>
            <person name="Laudet V."/>
            <person name="Schachter V."/>
            <person name="Quetier F."/>
            <person name="Saurin W."/>
            <person name="Scarpelli C."/>
            <person name="Wincker P."/>
            <person name="Lander E.S."/>
            <person name="Weissenbach J."/>
            <person name="Roest Crollius H."/>
        </authorList>
    </citation>
    <scope>NUCLEOTIDE SEQUENCE [LARGE SCALE GENOMIC DNA]</scope>
</reference>
<dbReference type="GO" id="GO:0030001">
    <property type="term" value="P:metal ion transport"/>
    <property type="evidence" value="ECO:0007669"/>
    <property type="project" value="UniProtKB-UniRule"/>
</dbReference>
<dbReference type="EMBL" id="CAAE01014528">
    <property type="protein sequence ID" value="CAF96952.1"/>
    <property type="molecule type" value="Genomic_DNA"/>
</dbReference>
<dbReference type="OrthoDB" id="5791097at2759"/>
<dbReference type="FunFam" id="1.10.357.20:FF:000001">
    <property type="entry name" value="Solute carrier family 41 member 2"/>
    <property type="match status" value="1"/>
</dbReference>
<proteinExistence type="inferred from homology"/>
<evidence type="ECO:0000256" key="3">
    <source>
        <dbReference type="ARBA" id="ARBA00022448"/>
    </source>
</evidence>